<evidence type="ECO:0000313" key="1">
    <source>
        <dbReference type="EMBL" id="PWK31716.1"/>
    </source>
</evidence>
<dbReference type="Proteomes" id="UP000245697">
    <property type="component" value="Unassembled WGS sequence"/>
</dbReference>
<organism evidence="1 2">
    <name type="scientific">Actinoplanes xinjiangensis</name>
    <dbReference type="NCBI Taxonomy" id="512350"/>
    <lineage>
        <taxon>Bacteria</taxon>
        <taxon>Bacillati</taxon>
        <taxon>Actinomycetota</taxon>
        <taxon>Actinomycetes</taxon>
        <taxon>Micromonosporales</taxon>
        <taxon>Micromonosporaceae</taxon>
        <taxon>Actinoplanes</taxon>
    </lineage>
</organism>
<name>A0A316ELN7_9ACTN</name>
<reference evidence="1 2" key="1">
    <citation type="submission" date="2018-05" db="EMBL/GenBank/DDBJ databases">
        <title>Genomic Encyclopedia of Archaeal and Bacterial Type Strains, Phase II (KMG-II): from individual species to whole genera.</title>
        <authorList>
            <person name="Goeker M."/>
        </authorList>
    </citation>
    <scope>NUCLEOTIDE SEQUENCE [LARGE SCALE GENOMIC DNA]</scope>
    <source>
        <strain evidence="1 2">DSM 45184</strain>
    </source>
</reference>
<proteinExistence type="predicted"/>
<evidence type="ECO:0000313" key="2">
    <source>
        <dbReference type="Proteomes" id="UP000245697"/>
    </source>
</evidence>
<sequence>MRIDKSGQNPALGSELRTGYRVCGPSISVGIEIDWLSLRKSKTADPQHCHHATPY</sequence>
<dbReference type="EMBL" id="QGGR01000032">
    <property type="protein sequence ID" value="PWK31716.1"/>
    <property type="molecule type" value="Genomic_DNA"/>
</dbReference>
<keyword evidence="2" id="KW-1185">Reference proteome</keyword>
<accession>A0A316ELN7</accession>
<comment type="caution">
    <text evidence="1">The sequence shown here is derived from an EMBL/GenBank/DDBJ whole genome shotgun (WGS) entry which is preliminary data.</text>
</comment>
<gene>
    <name evidence="1" type="ORF">BC793_13265</name>
</gene>
<dbReference type="AlphaFoldDB" id="A0A316ELN7"/>
<protein>
    <submittedName>
        <fullName evidence="1">Uncharacterized protein</fullName>
    </submittedName>
</protein>